<gene>
    <name evidence="1" type="ORF">HKW66_Vig0175280</name>
</gene>
<name>A0A8T0JQU2_PHAAN</name>
<dbReference type="PANTHER" id="PTHR32254:SF14">
    <property type="entry name" value="EXPRESSED PROTEIN"/>
    <property type="match status" value="1"/>
</dbReference>
<reference evidence="1 2" key="1">
    <citation type="submission" date="2020-05" db="EMBL/GenBank/DDBJ databases">
        <title>Vigna angularis (adzuki bean) Var. LongXiaoDou No. 4 denovo assembly.</title>
        <authorList>
            <person name="Xiang H."/>
        </authorList>
    </citation>
    <scope>NUCLEOTIDE SEQUENCE [LARGE SCALE GENOMIC DNA]</scope>
    <source>
        <tissue evidence="1">Leaf</tissue>
    </source>
</reference>
<protein>
    <submittedName>
        <fullName evidence="1">Uncharacterized protein</fullName>
    </submittedName>
</protein>
<dbReference type="AlphaFoldDB" id="A0A8T0JQU2"/>
<accession>A0A8T0JQU2</accession>
<evidence type="ECO:0000313" key="1">
    <source>
        <dbReference type="EMBL" id="KAG2376955.1"/>
    </source>
</evidence>
<dbReference type="PANTHER" id="PTHR32254">
    <property type="entry name" value="EXPRESSED PROTEIN"/>
    <property type="match status" value="1"/>
</dbReference>
<dbReference type="InterPro" id="IPR010471">
    <property type="entry name" value="DUF1068"/>
</dbReference>
<evidence type="ECO:0000313" key="2">
    <source>
        <dbReference type="Proteomes" id="UP000743370"/>
    </source>
</evidence>
<sequence>MHLNKPLCSAVNSSMKHRSPPLCSFSGEPPPRSLTRRTCGFSSVPIPPNLNSPSSAAAFPTLLRREGPGCHFCSWAAGGVSHSAASPSLNSKNIAAPESVSVREMSLNCGGVVVRFGLWVAALSIAGYIVGPPLYWHLVELLNHSSSSSCTPCVCDCSSQPIISIPQCIYTFPLVQFHPFYLFPFLPSISY</sequence>
<comment type="caution">
    <text evidence="1">The sequence shown here is derived from an EMBL/GenBank/DDBJ whole genome shotgun (WGS) entry which is preliminary data.</text>
</comment>
<dbReference type="EMBL" id="JABFOF010000010">
    <property type="protein sequence ID" value="KAG2376955.1"/>
    <property type="molecule type" value="Genomic_DNA"/>
</dbReference>
<dbReference type="Proteomes" id="UP000743370">
    <property type="component" value="Unassembled WGS sequence"/>
</dbReference>
<organism evidence="1 2">
    <name type="scientific">Phaseolus angularis</name>
    <name type="common">Azuki bean</name>
    <name type="synonym">Vigna angularis</name>
    <dbReference type="NCBI Taxonomy" id="3914"/>
    <lineage>
        <taxon>Eukaryota</taxon>
        <taxon>Viridiplantae</taxon>
        <taxon>Streptophyta</taxon>
        <taxon>Embryophyta</taxon>
        <taxon>Tracheophyta</taxon>
        <taxon>Spermatophyta</taxon>
        <taxon>Magnoliopsida</taxon>
        <taxon>eudicotyledons</taxon>
        <taxon>Gunneridae</taxon>
        <taxon>Pentapetalae</taxon>
        <taxon>rosids</taxon>
        <taxon>fabids</taxon>
        <taxon>Fabales</taxon>
        <taxon>Fabaceae</taxon>
        <taxon>Papilionoideae</taxon>
        <taxon>50 kb inversion clade</taxon>
        <taxon>NPAAA clade</taxon>
        <taxon>indigoferoid/millettioid clade</taxon>
        <taxon>Phaseoleae</taxon>
        <taxon>Vigna</taxon>
    </lineage>
</organism>
<proteinExistence type="predicted"/>
<dbReference type="Pfam" id="PF06364">
    <property type="entry name" value="DUF1068"/>
    <property type="match status" value="1"/>
</dbReference>